<dbReference type="InterPro" id="IPR036779">
    <property type="entry name" value="LysM_dom_sf"/>
</dbReference>
<dbReference type="Proteomes" id="UP000248349">
    <property type="component" value="Unassembled WGS sequence"/>
</dbReference>
<dbReference type="InterPro" id="IPR018392">
    <property type="entry name" value="LysM"/>
</dbReference>
<dbReference type="OrthoDB" id="2107166at2759"/>
<gene>
    <name evidence="2" type="ORF">BP01DRAFT_303448</name>
</gene>
<organism evidence="2 3">
    <name type="scientific">Aspergillus saccharolyticus JOP 1030-1</name>
    <dbReference type="NCBI Taxonomy" id="1450539"/>
    <lineage>
        <taxon>Eukaryota</taxon>
        <taxon>Fungi</taxon>
        <taxon>Dikarya</taxon>
        <taxon>Ascomycota</taxon>
        <taxon>Pezizomycotina</taxon>
        <taxon>Eurotiomycetes</taxon>
        <taxon>Eurotiomycetidae</taxon>
        <taxon>Eurotiales</taxon>
        <taxon>Aspergillaceae</taxon>
        <taxon>Aspergillus</taxon>
        <taxon>Aspergillus subgen. Circumdati</taxon>
    </lineage>
</organism>
<dbReference type="Pfam" id="PF01476">
    <property type="entry name" value="LysM"/>
    <property type="match status" value="1"/>
</dbReference>
<evidence type="ECO:0000313" key="3">
    <source>
        <dbReference type="Proteomes" id="UP000248349"/>
    </source>
</evidence>
<name>A0A318Z535_9EURO</name>
<dbReference type="STRING" id="1450539.A0A318Z535"/>
<proteinExistence type="predicted"/>
<dbReference type="RefSeq" id="XP_025428403.1">
    <property type="nucleotide sequence ID" value="XM_025572120.1"/>
</dbReference>
<dbReference type="EMBL" id="KZ821252">
    <property type="protein sequence ID" value="PYH42421.1"/>
    <property type="molecule type" value="Genomic_DNA"/>
</dbReference>
<evidence type="ECO:0000259" key="1">
    <source>
        <dbReference type="Pfam" id="PF01476"/>
    </source>
</evidence>
<reference evidence="2 3" key="1">
    <citation type="submission" date="2016-12" db="EMBL/GenBank/DDBJ databases">
        <title>The genomes of Aspergillus section Nigri reveals drivers in fungal speciation.</title>
        <authorList>
            <consortium name="DOE Joint Genome Institute"/>
            <person name="Vesth T.C."/>
            <person name="Nybo J."/>
            <person name="Theobald S."/>
            <person name="Brandl J."/>
            <person name="Frisvad J.C."/>
            <person name="Nielsen K.F."/>
            <person name="Lyhne E.K."/>
            <person name="Kogle M.E."/>
            <person name="Kuo A."/>
            <person name="Riley R."/>
            <person name="Clum A."/>
            <person name="Nolan M."/>
            <person name="Lipzen A."/>
            <person name="Salamov A."/>
            <person name="Henrissat B."/>
            <person name="Wiebenga A."/>
            <person name="De Vries R.P."/>
            <person name="Grigoriev I.V."/>
            <person name="Mortensen U.H."/>
            <person name="Andersen M.R."/>
            <person name="Baker S.E."/>
        </authorList>
    </citation>
    <scope>NUCLEOTIDE SEQUENCE [LARGE SCALE GENOMIC DNA]</scope>
    <source>
        <strain evidence="2 3">JOP 1030-1</strain>
    </source>
</reference>
<keyword evidence="3" id="KW-1185">Reference proteome</keyword>
<protein>
    <recommendedName>
        <fullName evidence="1">LysM domain-containing protein</fullName>
    </recommendedName>
</protein>
<dbReference type="GeneID" id="37073348"/>
<dbReference type="CDD" id="cd00118">
    <property type="entry name" value="LysM"/>
    <property type="match status" value="1"/>
</dbReference>
<dbReference type="AlphaFoldDB" id="A0A318Z535"/>
<accession>A0A318Z535</accession>
<evidence type="ECO:0000313" key="2">
    <source>
        <dbReference type="EMBL" id="PYH42421.1"/>
    </source>
</evidence>
<sequence>MLATTTLFTQTTTALSPTCNTTTANFTLYPITVEGTTIAEVAQRANRSICDIGRYNLMADVTIIPNVGQTIVIPPLECTSQPPDNESCLLPNITRTRTCINGGPRLYYTVHGDTYEVIARRLNITTEALMGNTSGNDASATDLLEVGQFVKVPLCEPSSCAITPFTLTFGVYEDLAEEYGTTVGQIMMLSPTYNYSTSLMTGETRPTLDLPVNCTALADVVTVID</sequence>
<dbReference type="Gene3D" id="3.10.350.10">
    <property type="entry name" value="LysM domain"/>
    <property type="match status" value="1"/>
</dbReference>
<feature type="domain" description="LysM" evidence="1">
    <location>
        <begin position="112"/>
        <end position="153"/>
    </location>
</feature>